<feature type="region of interest" description="Disordered" evidence="1">
    <location>
        <begin position="231"/>
        <end position="258"/>
    </location>
</feature>
<proteinExistence type="predicted"/>
<gene>
    <name evidence="2" type="ORF">BT67DRAFT_228254</name>
</gene>
<comment type="caution">
    <text evidence="2">The sequence shown here is derived from an EMBL/GenBank/DDBJ whole genome shotgun (WGS) entry which is preliminary data.</text>
</comment>
<sequence length="346" mass="38242">MFRSVSLARPFEPAQRVMLNSTTKRTKGGCPSCHHAKPLPRIRTQNPNGPPQLDRPGEAPGLRSQCIFQPPYSQATRTGTKNTRHGPRREMAHIKQQHRRVNRCIQRRPVVESLHAGDGCALHPRPVCLAAPTSNRAGPTWSRIPTNGGPSTQSAGGMGCWPRMQVCSEAAWTSSGSSSISMGDDRVLSPATVHRSGNRDRRVVGRGARRSGHLFRAVVCCALSASKRMPTRITSSVRSPSVPAPPARPSAGPAPPLRRRPPHLMWLHLRAMMSLLLTGPWKPRWDLPSMPGLGRGWRPARRGLGSAGPSRTRRRCVQCRTMRRRASRGRQQHCWPWTAVARNRAL</sequence>
<evidence type="ECO:0000313" key="3">
    <source>
        <dbReference type="Proteomes" id="UP001304895"/>
    </source>
</evidence>
<dbReference type="EMBL" id="MU853439">
    <property type="protein sequence ID" value="KAK4130258.1"/>
    <property type="molecule type" value="Genomic_DNA"/>
</dbReference>
<organism evidence="2 3">
    <name type="scientific">Trichocladium antarcticum</name>
    <dbReference type="NCBI Taxonomy" id="1450529"/>
    <lineage>
        <taxon>Eukaryota</taxon>
        <taxon>Fungi</taxon>
        <taxon>Dikarya</taxon>
        <taxon>Ascomycota</taxon>
        <taxon>Pezizomycotina</taxon>
        <taxon>Sordariomycetes</taxon>
        <taxon>Sordariomycetidae</taxon>
        <taxon>Sordariales</taxon>
        <taxon>Chaetomiaceae</taxon>
        <taxon>Trichocladium</taxon>
    </lineage>
</organism>
<reference evidence="2" key="1">
    <citation type="journal article" date="2023" name="Mol. Phylogenet. Evol.">
        <title>Genome-scale phylogeny and comparative genomics of the fungal order Sordariales.</title>
        <authorList>
            <person name="Hensen N."/>
            <person name="Bonometti L."/>
            <person name="Westerberg I."/>
            <person name="Brannstrom I.O."/>
            <person name="Guillou S."/>
            <person name="Cros-Aarteil S."/>
            <person name="Calhoun S."/>
            <person name="Haridas S."/>
            <person name="Kuo A."/>
            <person name="Mondo S."/>
            <person name="Pangilinan J."/>
            <person name="Riley R."/>
            <person name="LaButti K."/>
            <person name="Andreopoulos B."/>
            <person name="Lipzen A."/>
            <person name="Chen C."/>
            <person name="Yan M."/>
            <person name="Daum C."/>
            <person name="Ng V."/>
            <person name="Clum A."/>
            <person name="Steindorff A."/>
            <person name="Ohm R.A."/>
            <person name="Martin F."/>
            <person name="Silar P."/>
            <person name="Natvig D.O."/>
            <person name="Lalanne C."/>
            <person name="Gautier V."/>
            <person name="Ament-Velasquez S.L."/>
            <person name="Kruys A."/>
            <person name="Hutchinson M.I."/>
            <person name="Powell A.J."/>
            <person name="Barry K."/>
            <person name="Miller A.N."/>
            <person name="Grigoriev I.V."/>
            <person name="Debuchy R."/>
            <person name="Gladieux P."/>
            <person name="Hiltunen Thoren M."/>
            <person name="Johannesson H."/>
        </authorList>
    </citation>
    <scope>NUCLEOTIDE SEQUENCE</scope>
    <source>
        <strain evidence="2">CBS 123565</strain>
    </source>
</reference>
<protein>
    <submittedName>
        <fullName evidence="2">Uncharacterized protein</fullName>
    </submittedName>
</protein>
<feature type="compositionally biased region" description="Pro residues" evidence="1">
    <location>
        <begin position="242"/>
        <end position="256"/>
    </location>
</feature>
<dbReference type="Proteomes" id="UP001304895">
    <property type="component" value="Unassembled WGS sequence"/>
</dbReference>
<accession>A0AAN6UC22</accession>
<evidence type="ECO:0000313" key="2">
    <source>
        <dbReference type="EMBL" id="KAK4130258.1"/>
    </source>
</evidence>
<reference evidence="2" key="2">
    <citation type="submission" date="2023-05" db="EMBL/GenBank/DDBJ databases">
        <authorList>
            <consortium name="Lawrence Berkeley National Laboratory"/>
            <person name="Steindorff A."/>
            <person name="Hensen N."/>
            <person name="Bonometti L."/>
            <person name="Westerberg I."/>
            <person name="Brannstrom I.O."/>
            <person name="Guillou S."/>
            <person name="Cros-Aarteil S."/>
            <person name="Calhoun S."/>
            <person name="Haridas S."/>
            <person name="Kuo A."/>
            <person name="Mondo S."/>
            <person name="Pangilinan J."/>
            <person name="Riley R."/>
            <person name="Labutti K."/>
            <person name="Andreopoulos B."/>
            <person name="Lipzen A."/>
            <person name="Chen C."/>
            <person name="Yanf M."/>
            <person name="Daum C."/>
            <person name="Ng V."/>
            <person name="Clum A."/>
            <person name="Ohm R."/>
            <person name="Martin F."/>
            <person name="Silar P."/>
            <person name="Natvig D."/>
            <person name="Lalanne C."/>
            <person name="Gautier V."/>
            <person name="Ament-Velasquez S.L."/>
            <person name="Kruys A."/>
            <person name="Hutchinson M.I."/>
            <person name="Powell A.J."/>
            <person name="Barry K."/>
            <person name="Miller A.N."/>
            <person name="Grigoriev I.V."/>
            <person name="Debuchy R."/>
            <person name="Gladieux P."/>
            <person name="Thoren M.H."/>
            <person name="Johannesson H."/>
        </authorList>
    </citation>
    <scope>NUCLEOTIDE SEQUENCE</scope>
    <source>
        <strain evidence="2">CBS 123565</strain>
    </source>
</reference>
<evidence type="ECO:0000256" key="1">
    <source>
        <dbReference type="SAM" id="MobiDB-lite"/>
    </source>
</evidence>
<feature type="region of interest" description="Disordered" evidence="1">
    <location>
        <begin position="23"/>
        <end position="65"/>
    </location>
</feature>
<name>A0AAN6UC22_9PEZI</name>
<dbReference type="AlphaFoldDB" id="A0AAN6UC22"/>
<keyword evidence="3" id="KW-1185">Reference proteome</keyword>